<dbReference type="InterPro" id="IPR015424">
    <property type="entry name" value="PyrdxlP-dep_Trfase"/>
</dbReference>
<dbReference type="GO" id="GO:0005737">
    <property type="term" value="C:cytoplasm"/>
    <property type="evidence" value="ECO:0007669"/>
    <property type="project" value="UniProtKB-SubCell"/>
</dbReference>
<dbReference type="PROSITE" id="PS00600">
    <property type="entry name" value="AA_TRANSFER_CLASS_3"/>
    <property type="match status" value="1"/>
</dbReference>
<dbReference type="PANTHER" id="PTHR43713:SF3">
    <property type="entry name" value="GLUTAMATE-1-SEMIALDEHYDE 2,1-AMINOMUTASE 1, CHLOROPLASTIC-RELATED"/>
    <property type="match status" value="1"/>
</dbReference>
<dbReference type="InterPro" id="IPR004639">
    <property type="entry name" value="4pyrrol_synth_GluAld_NH2Trfase"/>
</dbReference>
<comment type="pathway">
    <text evidence="3 8">Porphyrin-containing compound metabolism; protoporphyrin-IX biosynthesis; 5-aminolevulinate from L-glutamyl-tRNA(Glu): step 2/2.</text>
</comment>
<protein>
    <recommendedName>
        <fullName evidence="8">Glutamate-1-semialdehyde 2,1-aminomutase</fullName>
        <shortName evidence="8">GSA</shortName>
        <ecNumber evidence="8">5.4.3.8</ecNumber>
    </recommendedName>
    <alternativeName>
        <fullName evidence="8">Glutamate-1-semialdehyde aminotransferase</fullName>
        <shortName evidence="8">GSA-AT</shortName>
    </alternativeName>
</protein>
<evidence type="ECO:0000256" key="7">
    <source>
        <dbReference type="ARBA" id="ARBA00023244"/>
    </source>
</evidence>
<evidence type="ECO:0000313" key="10">
    <source>
        <dbReference type="Proteomes" id="UP000005439"/>
    </source>
</evidence>
<comment type="subcellular location">
    <subcellularLocation>
        <location evidence="8">Cytoplasm</location>
    </subcellularLocation>
</comment>
<comment type="subunit">
    <text evidence="8">Homodimer.</text>
</comment>
<dbReference type="Proteomes" id="UP000005439">
    <property type="component" value="Chromosome"/>
</dbReference>
<dbReference type="KEGG" id="sap:Sulac_0704"/>
<evidence type="ECO:0000256" key="8">
    <source>
        <dbReference type="HAMAP-Rule" id="MF_00375"/>
    </source>
</evidence>
<keyword evidence="7 8" id="KW-0627">Porphyrin biosynthesis</keyword>
<sequence length="423" mass="45694">MGDTLWERAQRVLPGGVNSPVRSFRGVDGQPFFADRGEGPYLISEDGTPYIDYVMGYGPLILGHAHPAVVDAVERQAARGIGYGVPTRREVEMAEFLTHHIPGLDMVRLVNSGTEATMTALRIARAATGRPRVVKFAGSYHGHHDSLLIKAGSGAATLGVPDSAGVPSEIAALTITVPYNDVEALEDAFRQYGSEIAAVIAEPVAGNMGTVVPDEDFLPAIRSITERYGALWISDEVMTGFRVGLGTVASQRGLTPDLVTLAKVIGAGMPVGAYGGKREYLSLVAPAGPVYQAGTFSGNPIATAAGLAQLHEVVQPDFYSVLVMRTEQLAKGLVERARRHNIPVSVHQAGAMFTLFFRDTPPRNFDEVNRSDTEGYRRYFHLMLERGVFMPPSPFESVFVSSRHDAEVIEKTLAVAEEVFQKL</sequence>
<dbReference type="GO" id="GO:0008483">
    <property type="term" value="F:transaminase activity"/>
    <property type="evidence" value="ECO:0007669"/>
    <property type="project" value="InterPro"/>
</dbReference>
<evidence type="ECO:0000256" key="6">
    <source>
        <dbReference type="ARBA" id="ARBA00023235"/>
    </source>
</evidence>
<dbReference type="InterPro" id="IPR049704">
    <property type="entry name" value="Aminotrans_3_PPA_site"/>
</dbReference>
<dbReference type="Pfam" id="PF00202">
    <property type="entry name" value="Aminotran_3"/>
    <property type="match status" value="1"/>
</dbReference>
<dbReference type="HAMAP" id="MF_00375">
    <property type="entry name" value="HemL_aminotrans_3"/>
    <property type="match status" value="1"/>
</dbReference>
<dbReference type="STRING" id="679936.Sulac_0704"/>
<keyword evidence="8" id="KW-0963">Cytoplasm</keyword>
<comment type="similarity">
    <text evidence="4 8">Belongs to the class-III pyridoxal-phosphate-dependent aminotransferase family. HemL subfamily.</text>
</comment>
<proteinExistence type="inferred from homology"/>
<dbReference type="Gene3D" id="3.40.640.10">
    <property type="entry name" value="Type I PLP-dependent aspartate aminotransferase-like (Major domain)"/>
    <property type="match status" value="1"/>
</dbReference>
<comment type="cofactor">
    <cofactor evidence="2 8">
        <name>pyridoxal 5'-phosphate</name>
        <dbReference type="ChEBI" id="CHEBI:597326"/>
    </cofactor>
</comment>
<evidence type="ECO:0000256" key="1">
    <source>
        <dbReference type="ARBA" id="ARBA00001579"/>
    </source>
</evidence>
<reference evidence="10" key="1">
    <citation type="submission" date="2011-12" db="EMBL/GenBank/DDBJ databases">
        <title>The complete genome of chromosome of Sulfobacillus acidophilus DSM 10332.</title>
        <authorList>
            <person name="Lucas S."/>
            <person name="Han J."/>
            <person name="Lapidus A."/>
            <person name="Bruce D."/>
            <person name="Goodwin L."/>
            <person name="Pitluck S."/>
            <person name="Peters L."/>
            <person name="Kyrpides N."/>
            <person name="Mavromatis K."/>
            <person name="Ivanova N."/>
            <person name="Mikhailova N."/>
            <person name="Chertkov O."/>
            <person name="Saunders E."/>
            <person name="Detter J.C."/>
            <person name="Tapia R."/>
            <person name="Han C."/>
            <person name="Land M."/>
            <person name="Hauser L."/>
            <person name="Markowitz V."/>
            <person name="Cheng J.-F."/>
            <person name="Hugenholtz P."/>
            <person name="Woyke T."/>
            <person name="Wu D."/>
            <person name="Pukall R."/>
            <person name="Gehrich-Schroeter G."/>
            <person name="Schneider S."/>
            <person name="Klenk H.-P."/>
            <person name="Eisen J.A."/>
        </authorList>
    </citation>
    <scope>NUCLEOTIDE SEQUENCE [LARGE SCALE GENOMIC DNA]</scope>
    <source>
        <strain evidence="10">ATCC 700253 / DSM 10332 / NAL</strain>
    </source>
</reference>
<keyword evidence="10" id="KW-1185">Reference proteome</keyword>
<dbReference type="UniPathway" id="UPA00251">
    <property type="reaction ID" value="UER00317"/>
</dbReference>
<reference evidence="9 10" key="2">
    <citation type="journal article" date="2012" name="Stand. Genomic Sci.">
        <title>Complete genome sequence of the moderately thermophilic mineral-sulfide-oxidizing firmicute Sulfobacillus acidophilus type strain (NAL(T)).</title>
        <authorList>
            <person name="Anderson I."/>
            <person name="Chertkov O."/>
            <person name="Chen A."/>
            <person name="Saunders E."/>
            <person name="Lapidus A."/>
            <person name="Nolan M."/>
            <person name="Lucas S."/>
            <person name="Hammon N."/>
            <person name="Deshpande S."/>
            <person name="Cheng J.F."/>
            <person name="Han C."/>
            <person name="Tapia R."/>
            <person name="Goodwin L.A."/>
            <person name="Pitluck S."/>
            <person name="Liolios K."/>
            <person name="Pagani I."/>
            <person name="Ivanova N."/>
            <person name="Mikhailova N."/>
            <person name="Pati A."/>
            <person name="Palaniappan K."/>
            <person name="Land M."/>
            <person name="Pan C."/>
            <person name="Rohde M."/>
            <person name="Pukall R."/>
            <person name="Goker M."/>
            <person name="Detter J.C."/>
            <person name="Woyke T."/>
            <person name="Bristow J."/>
            <person name="Eisen J.A."/>
            <person name="Markowitz V."/>
            <person name="Hugenholtz P."/>
            <person name="Kyrpides N.C."/>
            <person name="Klenk H.P."/>
            <person name="Mavromatis K."/>
        </authorList>
    </citation>
    <scope>NUCLEOTIDE SEQUENCE [LARGE SCALE GENOMIC DNA]</scope>
    <source>
        <strain evidence="10">ATCC 700253 / DSM 10332 / NAL</strain>
    </source>
</reference>
<dbReference type="EMBL" id="CP003179">
    <property type="protein sequence ID" value="AEW04211.1"/>
    <property type="molecule type" value="Genomic_DNA"/>
</dbReference>
<dbReference type="PATRIC" id="fig|679936.5.peg.754"/>
<dbReference type="EC" id="5.4.3.8" evidence="8"/>
<dbReference type="InterPro" id="IPR015422">
    <property type="entry name" value="PyrdxlP-dep_Trfase_small"/>
</dbReference>
<evidence type="ECO:0000256" key="2">
    <source>
        <dbReference type="ARBA" id="ARBA00001933"/>
    </source>
</evidence>
<dbReference type="FunFam" id="3.40.640.10:FF:000021">
    <property type="entry name" value="Glutamate-1-semialdehyde 2,1-aminomutase"/>
    <property type="match status" value="1"/>
</dbReference>
<dbReference type="CDD" id="cd00610">
    <property type="entry name" value="OAT_like"/>
    <property type="match status" value="1"/>
</dbReference>
<evidence type="ECO:0000256" key="3">
    <source>
        <dbReference type="ARBA" id="ARBA00004819"/>
    </source>
</evidence>
<dbReference type="SUPFAM" id="SSF53383">
    <property type="entry name" value="PLP-dependent transferases"/>
    <property type="match status" value="1"/>
</dbReference>
<keyword evidence="6 8" id="KW-0413">Isomerase</keyword>
<accession>G8U0I9</accession>
<comment type="catalytic activity">
    <reaction evidence="1 8">
        <text>(S)-4-amino-5-oxopentanoate = 5-aminolevulinate</text>
        <dbReference type="Rhea" id="RHEA:14265"/>
        <dbReference type="ChEBI" id="CHEBI:57501"/>
        <dbReference type="ChEBI" id="CHEBI:356416"/>
        <dbReference type="EC" id="5.4.3.8"/>
    </reaction>
</comment>
<dbReference type="NCBIfam" id="TIGR00713">
    <property type="entry name" value="hemL"/>
    <property type="match status" value="1"/>
</dbReference>
<dbReference type="NCBIfam" id="NF000818">
    <property type="entry name" value="PRK00062.1"/>
    <property type="match status" value="1"/>
</dbReference>
<dbReference type="Gene3D" id="3.90.1150.10">
    <property type="entry name" value="Aspartate Aminotransferase, domain 1"/>
    <property type="match status" value="1"/>
</dbReference>
<evidence type="ECO:0000256" key="4">
    <source>
        <dbReference type="ARBA" id="ARBA00008981"/>
    </source>
</evidence>
<evidence type="ECO:0000256" key="5">
    <source>
        <dbReference type="ARBA" id="ARBA00022898"/>
    </source>
</evidence>
<dbReference type="AlphaFoldDB" id="G8U0I9"/>
<name>G8U0I9_SULAD</name>
<feature type="modified residue" description="N6-(pyridoxal phosphate)lysine" evidence="8">
    <location>
        <position position="263"/>
    </location>
</feature>
<evidence type="ECO:0000313" key="9">
    <source>
        <dbReference type="EMBL" id="AEW04211.1"/>
    </source>
</evidence>
<dbReference type="GO" id="GO:0042286">
    <property type="term" value="F:glutamate-1-semialdehyde 2,1-aminomutase activity"/>
    <property type="evidence" value="ECO:0007669"/>
    <property type="project" value="UniProtKB-UniRule"/>
</dbReference>
<dbReference type="GO" id="GO:0030170">
    <property type="term" value="F:pyridoxal phosphate binding"/>
    <property type="evidence" value="ECO:0007669"/>
    <property type="project" value="InterPro"/>
</dbReference>
<keyword evidence="5 8" id="KW-0663">Pyridoxal phosphate</keyword>
<dbReference type="InterPro" id="IPR005814">
    <property type="entry name" value="Aminotrans_3"/>
</dbReference>
<organism evidence="9 10">
    <name type="scientific">Sulfobacillus acidophilus (strain ATCC 700253 / DSM 10332 / NAL)</name>
    <dbReference type="NCBI Taxonomy" id="679936"/>
    <lineage>
        <taxon>Bacteria</taxon>
        <taxon>Bacillati</taxon>
        <taxon>Bacillota</taxon>
        <taxon>Clostridia</taxon>
        <taxon>Eubacteriales</taxon>
        <taxon>Clostridiales Family XVII. Incertae Sedis</taxon>
        <taxon>Sulfobacillus</taxon>
    </lineage>
</organism>
<gene>
    <name evidence="8" type="primary">hemL</name>
    <name evidence="9" type="ordered locus">Sulac_0704</name>
</gene>
<dbReference type="HOGENOM" id="CLU_016922_1_5_9"/>
<dbReference type="PANTHER" id="PTHR43713">
    <property type="entry name" value="GLUTAMATE-1-SEMIALDEHYDE 2,1-AMINOMUTASE"/>
    <property type="match status" value="1"/>
</dbReference>
<dbReference type="InterPro" id="IPR015421">
    <property type="entry name" value="PyrdxlP-dep_Trfase_major"/>
</dbReference>
<dbReference type="GO" id="GO:0006782">
    <property type="term" value="P:protoporphyrinogen IX biosynthetic process"/>
    <property type="evidence" value="ECO:0007669"/>
    <property type="project" value="UniProtKB-UniRule"/>
</dbReference>